<dbReference type="InterPro" id="IPR001394">
    <property type="entry name" value="Peptidase_C19_UCH"/>
</dbReference>
<evidence type="ECO:0000256" key="1">
    <source>
        <dbReference type="SAM" id="MobiDB-lite"/>
    </source>
</evidence>
<feature type="region of interest" description="Disordered" evidence="1">
    <location>
        <begin position="254"/>
        <end position="287"/>
    </location>
</feature>
<feature type="compositionally biased region" description="Polar residues" evidence="1">
    <location>
        <begin position="757"/>
        <end position="768"/>
    </location>
</feature>
<dbReference type="GO" id="GO:0005829">
    <property type="term" value="C:cytosol"/>
    <property type="evidence" value="ECO:0007669"/>
    <property type="project" value="TreeGrafter"/>
</dbReference>
<feature type="compositionally biased region" description="Basic and acidic residues" evidence="1">
    <location>
        <begin position="961"/>
        <end position="970"/>
    </location>
</feature>
<comment type="caution">
    <text evidence="3">The sequence shown here is derived from an EMBL/GenBank/DDBJ whole genome shotgun (WGS) entry which is preliminary data.</text>
</comment>
<feature type="compositionally biased region" description="Polar residues" evidence="1">
    <location>
        <begin position="1229"/>
        <end position="1243"/>
    </location>
</feature>
<feature type="domain" description="USP" evidence="2">
    <location>
        <begin position="349"/>
        <end position="807"/>
    </location>
</feature>
<feature type="compositionally biased region" description="Low complexity" evidence="1">
    <location>
        <begin position="1479"/>
        <end position="1499"/>
    </location>
</feature>
<dbReference type="Proteomes" id="UP001283361">
    <property type="component" value="Unassembled WGS sequence"/>
</dbReference>
<feature type="region of interest" description="Disordered" evidence="1">
    <location>
        <begin position="457"/>
        <end position="498"/>
    </location>
</feature>
<feature type="compositionally biased region" description="Basic and acidic residues" evidence="1">
    <location>
        <begin position="1205"/>
        <end position="1220"/>
    </location>
</feature>
<feature type="compositionally biased region" description="Acidic residues" evidence="1">
    <location>
        <begin position="1847"/>
        <end position="1856"/>
    </location>
</feature>
<dbReference type="Pfam" id="PF00443">
    <property type="entry name" value="UCH"/>
    <property type="match status" value="2"/>
</dbReference>
<feature type="compositionally biased region" description="Basic and acidic residues" evidence="1">
    <location>
        <begin position="659"/>
        <end position="676"/>
    </location>
</feature>
<feature type="region of interest" description="Disordered" evidence="1">
    <location>
        <begin position="1390"/>
        <end position="1445"/>
    </location>
</feature>
<feature type="compositionally biased region" description="Low complexity" evidence="1">
    <location>
        <begin position="1393"/>
        <end position="1406"/>
    </location>
</feature>
<dbReference type="GO" id="GO:0016579">
    <property type="term" value="P:protein deubiquitination"/>
    <property type="evidence" value="ECO:0007669"/>
    <property type="project" value="InterPro"/>
</dbReference>
<feature type="compositionally biased region" description="Polar residues" evidence="1">
    <location>
        <begin position="116"/>
        <end position="137"/>
    </location>
</feature>
<feature type="compositionally biased region" description="Polar residues" evidence="1">
    <location>
        <begin position="929"/>
        <end position="945"/>
    </location>
</feature>
<organism evidence="3 4">
    <name type="scientific">Elysia crispata</name>
    <name type="common">lettuce slug</name>
    <dbReference type="NCBI Taxonomy" id="231223"/>
    <lineage>
        <taxon>Eukaryota</taxon>
        <taxon>Metazoa</taxon>
        <taxon>Spiralia</taxon>
        <taxon>Lophotrochozoa</taxon>
        <taxon>Mollusca</taxon>
        <taxon>Gastropoda</taxon>
        <taxon>Heterobranchia</taxon>
        <taxon>Euthyneura</taxon>
        <taxon>Panpulmonata</taxon>
        <taxon>Sacoglossa</taxon>
        <taxon>Placobranchoidea</taxon>
        <taxon>Plakobranchidae</taxon>
        <taxon>Elysia</taxon>
    </lineage>
</organism>
<dbReference type="PROSITE" id="PS00972">
    <property type="entry name" value="USP_1"/>
    <property type="match status" value="1"/>
</dbReference>
<gene>
    <name evidence="3" type="ORF">RRG08_034532</name>
</gene>
<dbReference type="GO" id="GO:0005634">
    <property type="term" value="C:nucleus"/>
    <property type="evidence" value="ECO:0007669"/>
    <property type="project" value="TreeGrafter"/>
</dbReference>
<dbReference type="PROSITE" id="PS00973">
    <property type="entry name" value="USP_2"/>
    <property type="match status" value="1"/>
</dbReference>
<proteinExistence type="predicted"/>
<keyword evidence="4" id="KW-1185">Reference proteome</keyword>
<dbReference type="CDD" id="cd02257">
    <property type="entry name" value="Peptidase_C19"/>
    <property type="match status" value="2"/>
</dbReference>
<feature type="region of interest" description="Disordered" evidence="1">
    <location>
        <begin position="311"/>
        <end position="341"/>
    </location>
</feature>
<feature type="compositionally biased region" description="Basic and acidic residues" evidence="1">
    <location>
        <begin position="1876"/>
        <end position="1885"/>
    </location>
</feature>
<evidence type="ECO:0000313" key="3">
    <source>
        <dbReference type="EMBL" id="KAK3802387.1"/>
    </source>
</evidence>
<feature type="compositionally biased region" description="Basic and acidic residues" evidence="1">
    <location>
        <begin position="685"/>
        <end position="706"/>
    </location>
</feature>
<feature type="region of interest" description="Disordered" evidence="1">
    <location>
        <begin position="651"/>
        <end position="768"/>
    </location>
</feature>
<dbReference type="EMBL" id="JAWDGP010000241">
    <property type="protein sequence ID" value="KAK3802387.1"/>
    <property type="molecule type" value="Genomic_DNA"/>
</dbReference>
<feature type="region of interest" description="Disordered" evidence="1">
    <location>
        <begin position="1170"/>
        <end position="1264"/>
    </location>
</feature>
<feature type="compositionally biased region" description="Low complexity" evidence="1">
    <location>
        <begin position="465"/>
        <end position="481"/>
    </location>
</feature>
<feature type="region of interest" description="Disordered" evidence="1">
    <location>
        <begin position="1470"/>
        <end position="1666"/>
    </location>
</feature>
<feature type="region of interest" description="Disordered" evidence="1">
    <location>
        <begin position="1763"/>
        <end position="1793"/>
    </location>
</feature>
<sequence>MQKGPQATFKGHVRRGFDNWKKGRVDFTVEADSGSWTVQLFHDVNPNRVVHRYKSLLGKSASIIFKCSRLIIGDKRDGELHIKIPDHEAVNAERLVKKITSYSVNTPNHNRAEVGLTSSRNGISSSDGNVSKVSNLPKTEGWLSKKTPPPSFQQKHHASSAKRKIQLDFTDQGACKSSNVSRAERQSRLVNGDCYVIDGDEDDEEVTFPHFTGMKDYSKSCKDAVVNNGKGLGPVNFYGADKSLMAENAYRGLNRKPASSNSPSQHNGLRSPKVKRPKLSDIDDADRENKIEVSASSKALLKGALCNRMAGKTPTLSDPQEVVVSGGSQNDEHAASLDASGHNGDGHMVGFDNLGNTCFMNSPLQCLSSLEPLSLDIQSAISKFGPQLPPNSITKMLYLLMKDVRKLDVRPERVREILTRLRHDINGKFEYNTQQDAHELLAELLDRTDEEVKALLSNTNGKVDSPTLSPNSPSTSVNANDENAENKEASKRLSTGDMLKSTPTEANFTWFYKTSFFFHECKTEVVSSQDERDTTLMLALDSKTSMNLQDCIDNYFESSEVDMRCEKCGKEEKATMTRKIVKRPRCFILNLLRYHTHNLEAKKKLDRVSIPRYMSVVEFCAEDVKAAPAIEPVFMLDREKNLPLSDLDKGEGASLIPCSEKHRSSELGEIELKSNESKPLPELPPLRRPEELSSEIQVKKKEENKPTSRCRPLSSKEKHVLHPGESTPEKAHRPALLPTPPSDEECQIVPSKARPHSQPSCSSPKSHQGQLYLSDCLPVTPIMYDQTGVTDIDGCKDRGAKTFTSRSIEECLMTPLTIDVDLQREPRKRNPAGDQREAHLTVNDYREALANVPDMDEVTYINLGAHFVPPCENEVELPYDASLPVESANGAQMMYTPAVEAAKCGHAIALTKACEERRKIAVSESKRCTSPGQVETKAVETSDNLDTTREDVRKNGANGQAHDEKEQNLDPAEQERLTIKRLANHLADQFAEVEQHIEMAREAQEDFSDIYTEAQNTIVTMSGHVKNFMEQNYELEEGETRESNAYKMAEQNTLCEVLIERALVGDEESDEEFDYPRVRKRLIALRYRSVHGEAAQMNHLINDLAMYLAAKEVGVVVEPDTPKRQKMSCVGSSGGPYKGNSTLDHSCKCEKEVKRNSFDGEDKAECTSHGEVFMEEDSGNRGSIEVNLSGVNSRTSSAGDGESESWTKDKATQVGRENHNNRKGKSGVSEKNSLGGQKSQADSSKVETTEEESSGGLADVSHNATINTTNGFNSSMYDPGFLGDGMDKSLMDVPLLLGRPVSEWSEQELHDVELGALSEEDMMTYAQALSRLEYEREQINHTVSTSVASTAVIDSNTYSDIMDSCEEMTAVSYISTSSAQEKERLDCANKYPGEVSSTSGSSLSEGSDTERAASKLTSPEGKPNSNNKSGLHVDKGKTPSKLPELHCEESLSDIDEPDGMKDDSDVFKVKGLKGGQAGSNSCLSPSSSNTRSRSRLSSNERTCKSCGQVRNKNKHCSPCKASPTLSSMDSGKVLSPHKGLSNHANTLVQSNKTSRVQSSERNPQNPPHGNQSPRLQSISPAVSSLSSSSSGSGGGKSNLNSRDIHMLSPSMSQLSPRKDACSVSHSKSARNELARLRSPSSASPRKRLCKESGSASSQGGRAKLGSASKRLLFEDESGNNNRVQSHVKRTLASEDASTGLIDKRTSVANNLLENYPMQEDLIGGSLAKSEDGELADPDGIHKLLSASKSDKSSSSLLCQISSSKSKSGLDDDQTISIISNPSNIPHPVPVAGSRHNVANSVKMEPSSHSPSSKSQLTQILSPSTFREEGNQKQAVTLKSIMESAASGDEDYADGENADPVHTSTKPKSHRQQLSLNDEKENIVESGTRRERLDNIEMGKADCSYRLVGIVNHHGESLFAGHYTAFSFNFNKQRWFFMDDKHTRGTVETTARAESANSGYVFFYMDKDIFDKYAQKVSERPPKRGSTNC</sequence>
<dbReference type="InterPro" id="IPR050164">
    <property type="entry name" value="Peptidase_C19"/>
</dbReference>
<feature type="compositionally biased region" description="Polar residues" evidence="1">
    <location>
        <begin position="257"/>
        <end position="268"/>
    </location>
</feature>
<evidence type="ECO:0000313" key="4">
    <source>
        <dbReference type="Proteomes" id="UP001283361"/>
    </source>
</evidence>
<feature type="compositionally biased region" description="Low complexity" evidence="1">
    <location>
        <begin position="1775"/>
        <end position="1785"/>
    </location>
</feature>
<reference evidence="3" key="1">
    <citation type="journal article" date="2023" name="G3 (Bethesda)">
        <title>A reference genome for the long-term kleptoplast-retaining sea slug Elysia crispata morphotype clarki.</title>
        <authorList>
            <person name="Eastman K.E."/>
            <person name="Pendleton A.L."/>
            <person name="Shaikh M.A."/>
            <person name="Suttiyut T."/>
            <person name="Ogas R."/>
            <person name="Tomko P."/>
            <person name="Gavelis G."/>
            <person name="Widhalm J.R."/>
            <person name="Wisecaver J.H."/>
        </authorList>
    </citation>
    <scope>NUCLEOTIDE SEQUENCE</scope>
    <source>
        <strain evidence="3">ECLA1</strain>
    </source>
</reference>
<dbReference type="InterPro" id="IPR018200">
    <property type="entry name" value="USP_CS"/>
</dbReference>
<feature type="region of interest" description="Disordered" evidence="1">
    <location>
        <begin position="1845"/>
        <end position="1885"/>
    </location>
</feature>
<name>A0AAE1BA55_9GAST</name>
<dbReference type="PROSITE" id="PS50235">
    <property type="entry name" value="USP_3"/>
    <property type="match status" value="1"/>
</dbReference>
<dbReference type="InterPro" id="IPR028889">
    <property type="entry name" value="USP"/>
</dbReference>
<dbReference type="SUPFAM" id="SSF54001">
    <property type="entry name" value="Cysteine proteinases"/>
    <property type="match status" value="2"/>
</dbReference>
<feature type="region of interest" description="Disordered" evidence="1">
    <location>
        <begin position="929"/>
        <end position="970"/>
    </location>
</feature>
<feature type="compositionally biased region" description="Polar residues" evidence="1">
    <location>
        <begin position="1542"/>
        <end position="1582"/>
    </location>
</feature>
<feature type="region of interest" description="Disordered" evidence="1">
    <location>
        <begin position="110"/>
        <end position="159"/>
    </location>
</feature>
<dbReference type="GO" id="GO:0000082">
    <property type="term" value="P:G1/S transition of mitotic cell cycle"/>
    <property type="evidence" value="ECO:0007669"/>
    <property type="project" value="TreeGrafter"/>
</dbReference>
<evidence type="ECO:0000259" key="2">
    <source>
        <dbReference type="PROSITE" id="PS50235"/>
    </source>
</evidence>
<dbReference type="PANTHER" id="PTHR24006:SF915">
    <property type="entry name" value="UBIQUITIN CARBOXYL-TERMINAL HYDROLASE-RELATED"/>
    <property type="match status" value="1"/>
</dbReference>
<accession>A0AAE1BA55</accession>
<feature type="compositionally biased region" description="Polar residues" evidence="1">
    <location>
        <begin position="1189"/>
        <end position="1198"/>
    </location>
</feature>
<feature type="compositionally biased region" description="Basic and acidic residues" evidence="1">
    <location>
        <begin position="714"/>
        <end position="732"/>
    </location>
</feature>
<dbReference type="PANTHER" id="PTHR24006">
    <property type="entry name" value="UBIQUITIN CARBOXYL-TERMINAL HYDROLASE"/>
    <property type="match status" value="1"/>
</dbReference>
<dbReference type="GO" id="GO:0004843">
    <property type="term" value="F:cysteine-type deubiquitinase activity"/>
    <property type="evidence" value="ECO:0007669"/>
    <property type="project" value="InterPro"/>
</dbReference>
<feature type="compositionally biased region" description="Basic and acidic residues" evidence="1">
    <location>
        <begin position="1431"/>
        <end position="1445"/>
    </location>
</feature>
<dbReference type="Gene3D" id="3.90.70.10">
    <property type="entry name" value="Cysteine proteinases"/>
    <property type="match status" value="2"/>
</dbReference>
<dbReference type="InterPro" id="IPR038765">
    <property type="entry name" value="Papain-like_cys_pep_sf"/>
</dbReference>
<protein>
    <recommendedName>
        <fullName evidence="2">USP domain-containing protein</fullName>
    </recommendedName>
</protein>